<accession>A0ABV5NA80</accession>
<keyword evidence="2" id="KW-1185">Reference proteome</keyword>
<dbReference type="Proteomes" id="UP001589709">
    <property type="component" value="Unassembled WGS sequence"/>
</dbReference>
<proteinExistence type="predicted"/>
<comment type="caution">
    <text evidence="1">The sequence shown here is derived from an EMBL/GenBank/DDBJ whole genome shotgun (WGS) entry which is preliminary data.</text>
</comment>
<evidence type="ECO:0000313" key="1">
    <source>
        <dbReference type="EMBL" id="MFB9467203.1"/>
    </source>
</evidence>
<gene>
    <name evidence="1" type="ORF">ACFF45_32080</name>
</gene>
<dbReference type="EMBL" id="JBHMCY010000095">
    <property type="protein sequence ID" value="MFB9467203.1"/>
    <property type="molecule type" value="Genomic_DNA"/>
</dbReference>
<sequence>MTDNQTVPPVSVALVSGPTGAGSIDDYELAYARRALDRFRTLLGRQGLLDLLAADIEEGNARLRENAQASGGSFRSGTTVLDARGLTSGELVAWMEQAFAGDEGALLAGHPEHYVMTPGPDGSFRVVENVGPHVCSFLMGGWGTDAMAWAADADELLPQSACTHKMSSNLFLTDGTVVGRALIQFADTPDGFTAHLTFYVPVTCPQDVLEHHLRHYAVEFRNWIVAAAAARA</sequence>
<organism evidence="1 2">
    <name type="scientific">Streptomyces cinereospinus</name>
    <dbReference type="NCBI Taxonomy" id="285561"/>
    <lineage>
        <taxon>Bacteria</taxon>
        <taxon>Bacillati</taxon>
        <taxon>Actinomycetota</taxon>
        <taxon>Actinomycetes</taxon>
        <taxon>Kitasatosporales</taxon>
        <taxon>Streptomycetaceae</taxon>
        <taxon>Streptomyces</taxon>
    </lineage>
</organism>
<evidence type="ECO:0000313" key="2">
    <source>
        <dbReference type="Proteomes" id="UP001589709"/>
    </source>
</evidence>
<name>A0ABV5NA80_9ACTN</name>
<reference evidence="1 2" key="1">
    <citation type="submission" date="2024-09" db="EMBL/GenBank/DDBJ databases">
        <authorList>
            <person name="Sun Q."/>
            <person name="Mori K."/>
        </authorList>
    </citation>
    <scope>NUCLEOTIDE SEQUENCE [LARGE SCALE GENOMIC DNA]</scope>
    <source>
        <strain evidence="1 2">JCM 6917</strain>
    </source>
</reference>
<protein>
    <submittedName>
        <fullName evidence="1">Uncharacterized protein</fullName>
    </submittedName>
</protein>
<dbReference type="RefSeq" id="WP_381350388.1">
    <property type="nucleotide sequence ID" value="NZ_JBHMCY010000095.1"/>
</dbReference>